<name>A0ABD2WY85_9HYME</name>
<reference evidence="1 2" key="1">
    <citation type="journal article" date="2024" name="bioRxiv">
        <title>A reference genome for Trichogramma kaykai: A tiny desert-dwelling parasitoid wasp with competing sex-ratio distorters.</title>
        <authorList>
            <person name="Culotta J."/>
            <person name="Lindsey A.R."/>
        </authorList>
    </citation>
    <scope>NUCLEOTIDE SEQUENCE [LARGE SCALE GENOMIC DNA]</scope>
    <source>
        <strain evidence="1 2">KSX58</strain>
    </source>
</reference>
<dbReference type="Proteomes" id="UP001627154">
    <property type="component" value="Unassembled WGS sequence"/>
</dbReference>
<sequence length="122" mass="14318">MSYMIFRKSDCQLMLNINSFYAMLRFFGMSHSKAAATAGLFAHCVFRVFGARRNDAPQHNRRRTNERTDERFGEWRERGNNIICRCERAVYRGSRAIALKISPSFVNIFWLILNFIRSKNAV</sequence>
<evidence type="ECO:0000313" key="1">
    <source>
        <dbReference type="EMBL" id="KAL3397785.1"/>
    </source>
</evidence>
<evidence type="ECO:0000313" key="2">
    <source>
        <dbReference type="Proteomes" id="UP001627154"/>
    </source>
</evidence>
<organism evidence="1 2">
    <name type="scientific">Trichogramma kaykai</name>
    <dbReference type="NCBI Taxonomy" id="54128"/>
    <lineage>
        <taxon>Eukaryota</taxon>
        <taxon>Metazoa</taxon>
        <taxon>Ecdysozoa</taxon>
        <taxon>Arthropoda</taxon>
        <taxon>Hexapoda</taxon>
        <taxon>Insecta</taxon>
        <taxon>Pterygota</taxon>
        <taxon>Neoptera</taxon>
        <taxon>Endopterygota</taxon>
        <taxon>Hymenoptera</taxon>
        <taxon>Apocrita</taxon>
        <taxon>Proctotrupomorpha</taxon>
        <taxon>Chalcidoidea</taxon>
        <taxon>Trichogrammatidae</taxon>
        <taxon>Trichogramma</taxon>
    </lineage>
</organism>
<comment type="caution">
    <text evidence="1">The sequence shown here is derived from an EMBL/GenBank/DDBJ whole genome shotgun (WGS) entry which is preliminary data.</text>
</comment>
<gene>
    <name evidence="1" type="ORF">TKK_008530</name>
</gene>
<keyword evidence="2" id="KW-1185">Reference proteome</keyword>
<accession>A0ABD2WY85</accession>
<dbReference type="AlphaFoldDB" id="A0ABD2WY85"/>
<proteinExistence type="predicted"/>
<dbReference type="EMBL" id="JBJJXI010000061">
    <property type="protein sequence ID" value="KAL3397785.1"/>
    <property type="molecule type" value="Genomic_DNA"/>
</dbReference>
<protein>
    <submittedName>
        <fullName evidence="1">Uncharacterized protein</fullName>
    </submittedName>
</protein>